<sequence length="58" mass="6376">MAPRGFQIYVTQNTYLDPTTYTANGVPFVEGCKPDHGRVIVAYRSTRTRVPSRGVGSS</sequence>
<organism evidence="1">
    <name type="scientific">uncultured Mycobacterium sp</name>
    <dbReference type="NCBI Taxonomy" id="171292"/>
    <lineage>
        <taxon>Bacteria</taxon>
        <taxon>Bacillati</taxon>
        <taxon>Actinomycetota</taxon>
        <taxon>Actinomycetes</taxon>
        <taxon>Mycobacteriales</taxon>
        <taxon>Mycobacteriaceae</taxon>
        <taxon>Mycobacterium</taxon>
        <taxon>environmental samples</taxon>
    </lineage>
</organism>
<dbReference type="AlphaFoldDB" id="A0A1Y5NWH9"/>
<protein>
    <submittedName>
        <fullName evidence="1">Uncharacterized protein</fullName>
    </submittedName>
</protein>
<proteinExistence type="predicted"/>
<accession>A0A1Y5NWH9</accession>
<dbReference type="EMBL" id="FLQS01000001">
    <property type="protein sequence ID" value="SBS70705.1"/>
    <property type="molecule type" value="Genomic_DNA"/>
</dbReference>
<evidence type="ECO:0000313" key="1">
    <source>
        <dbReference type="EMBL" id="SBS70705.1"/>
    </source>
</evidence>
<gene>
    <name evidence="1" type="ORF">MHPYR_10276</name>
</gene>
<reference evidence="1" key="1">
    <citation type="submission" date="2016-03" db="EMBL/GenBank/DDBJ databases">
        <authorList>
            <person name="Ploux O."/>
        </authorList>
    </citation>
    <scope>NUCLEOTIDE SEQUENCE</scope>
    <source>
        <strain evidence="1">UC10</strain>
    </source>
</reference>
<name>A0A1Y5NWH9_9MYCO</name>